<dbReference type="Pfam" id="PF07006">
    <property type="entry name" value="DUF1310"/>
    <property type="match status" value="1"/>
</dbReference>
<dbReference type="Proteomes" id="UP000014157">
    <property type="component" value="Unassembled WGS sequence"/>
</dbReference>
<dbReference type="InterPro" id="IPR010738">
    <property type="entry name" value="DUF1310"/>
</dbReference>
<proteinExistence type="predicted"/>
<evidence type="ECO:0000313" key="4">
    <source>
        <dbReference type="Proteomes" id="UP000014157"/>
    </source>
</evidence>
<dbReference type="AlphaFoldDB" id="R2R5C4"/>
<gene>
    <name evidence="2" type="ORF">I586_00975</name>
    <name evidence="1" type="ORF">UAY_00892</name>
</gene>
<dbReference type="PATRIC" id="fig|1158609.3.peg.853"/>
<reference evidence="1 3" key="1">
    <citation type="submission" date="2013-02" db="EMBL/GenBank/DDBJ databases">
        <title>The Genome Sequence of Enterococcus moraviensis BAA-383.</title>
        <authorList>
            <consortium name="The Broad Institute Genome Sequencing Platform"/>
            <consortium name="The Broad Institute Genome Sequencing Center for Infectious Disease"/>
            <person name="Earl A.M."/>
            <person name="Gilmore M.S."/>
            <person name="Lebreton F."/>
            <person name="Walker B."/>
            <person name="Young S.K."/>
            <person name="Zeng Q."/>
            <person name="Gargeya S."/>
            <person name="Fitzgerald M."/>
            <person name="Haas B."/>
            <person name="Abouelleil A."/>
            <person name="Alvarado L."/>
            <person name="Arachchi H.M."/>
            <person name="Berlin A.M."/>
            <person name="Chapman S.B."/>
            <person name="Dewar J."/>
            <person name="Goldberg J."/>
            <person name="Griggs A."/>
            <person name="Gujja S."/>
            <person name="Hansen M."/>
            <person name="Howarth C."/>
            <person name="Imamovic A."/>
            <person name="Larimer J."/>
            <person name="McCowan C."/>
            <person name="Murphy C."/>
            <person name="Neiman D."/>
            <person name="Pearson M."/>
            <person name="Priest M."/>
            <person name="Roberts A."/>
            <person name="Saif S."/>
            <person name="Shea T."/>
            <person name="Sisk P."/>
            <person name="Sykes S."/>
            <person name="Wortman J."/>
            <person name="Nusbaum C."/>
            <person name="Birren B."/>
        </authorList>
    </citation>
    <scope>NUCLEOTIDE SEQUENCE [LARGE SCALE GENOMIC DNA]</scope>
    <source>
        <strain evidence="1 3">ATCC BAA-383</strain>
    </source>
</reference>
<protein>
    <submittedName>
        <fullName evidence="1">Uncharacterized protein</fullName>
    </submittedName>
</protein>
<dbReference type="STRING" id="155617.RV09_GL002895"/>
<dbReference type="EMBL" id="AJAS01000009">
    <property type="protein sequence ID" value="EOI02976.1"/>
    <property type="molecule type" value="Genomic_DNA"/>
</dbReference>
<evidence type="ECO:0000313" key="3">
    <source>
        <dbReference type="Proteomes" id="UP000013781"/>
    </source>
</evidence>
<organism evidence="1 3">
    <name type="scientific">Enterococcus moraviensis ATCC BAA-383</name>
    <dbReference type="NCBI Taxonomy" id="1158609"/>
    <lineage>
        <taxon>Bacteria</taxon>
        <taxon>Bacillati</taxon>
        <taxon>Bacillota</taxon>
        <taxon>Bacilli</taxon>
        <taxon>Lactobacillales</taxon>
        <taxon>Enterococcaceae</taxon>
        <taxon>Enterococcus</taxon>
    </lineage>
</organism>
<dbReference type="HOGENOM" id="CLU_2206000_0_0_9"/>
<dbReference type="Gene3D" id="3.10.450.130">
    <property type="entry name" value="folded 79 residue fragment of lin0334 like domains"/>
    <property type="match status" value="1"/>
</dbReference>
<sequence>MDKKSFNDEMVKVVNDNKSIIEKELKAKGTSKRIHKINIDYTTIKRNPMGGIMFGGFVNGEKKLAFSTGLTKYIMSENGEYSDVQSTGVDITEELDDYLSEGVASDK</sequence>
<evidence type="ECO:0000313" key="1">
    <source>
        <dbReference type="EMBL" id="EOI02976.1"/>
    </source>
</evidence>
<keyword evidence="4" id="KW-1185">Reference proteome</keyword>
<accession>R2R5C4</accession>
<name>R2R5C4_9ENTE</name>
<evidence type="ECO:0000313" key="2">
    <source>
        <dbReference type="EMBL" id="EOT73979.1"/>
    </source>
</evidence>
<dbReference type="Proteomes" id="UP000013781">
    <property type="component" value="Unassembled WGS sequence"/>
</dbReference>
<dbReference type="EMBL" id="ASWB01000001">
    <property type="protein sequence ID" value="EOT73979.1"/>
    <property type="molecule type" value="Genomic_DNA"/>
</dbReference>
<comment type="caution">
    <text evidence="1">The sequence shown here is derived from an EMBL/GenBank/DDBJ whole genome shotgun (WGS) entry which is preliminary data.</text>
</comment>
<reference evidence="2 4" key="2">
    <citation type="submission" date="2013-03" db="EMBL/GenBank/DDBJ databases">
        <title>The Genome Sequence of Enterococcus moraviensis BAA-383 (PacBio/Illumina hybrid assembly).</title>
        <authorList>
            <consortium name="The Broad Institute Genomics Platform"/>
            <consortium name="The Broad Institute Genome Sequencing Center for Infectious Disease"/>
            <person name="Earl A."/>
            <person name="Russ C."/>
            <person name="Gilmore M."/>
            <person name="Surin D."/>
            <person name="Walker B."/>
            <person name="Young S."/>
            <person name="Zeng Q."/>
            <person name="Gargeya S."/>
            <person name="Fitzgerald M."/>
            <person name="Haas B."/>
            <person name="Abouelleil A."/>
            <person name="Allen A.W."/>
            <person name="Alvarado L."/>
            <person name="Arachchi H.M."/>
            <person name="Berlin A.M."/>
            <person name="Chapman S.B."/>
            <person name="Gainer-Dewar J."/>
            <person name="Goldberg J."/>
            <person name="Griggs A."/>
            <person name="Gujja S."/>
            <person name="Hansen M."/>
            <person name="Howarth C."/>
            <person name="Imamovic A."/>
            <person name="Ireland A."/>
            <person name="Larimer J."/>
            <person name="McCowan C."/>
            <person name="Murphy C."/>
            <person name="Pearson M."/>
            <person name="Poon T.W."/>
            <person name="Priest M."/>
            <person name="Roberts A."/>
            <person name="Saif S."/>
            <person name="Shea T."/>
            <person name="Sisk P."/>
            <person name="Sykes S."/>
            <person name="Wortman J."/>
            <person name="Nusbaum C."/>
            <person name="Birren B."/>
        </authorList>
    </citation>
    <scope>NUCLEOTIDE SEQUENCE [LARGE SCALE GENOMIC DNA]</scope>
    <source>
        <strain evidence="2 4">ATCC BAA-383</strain>
    </source>
</reference>